<reference evidence="6 7" key="1">
    <citation type="submission" date="2017-03" db="EMBL/GenBank/DDBJ databases">
        <title>Whole genome sequences of fourteen strains of Bradyrhizobium canariense and one strain of Bradyrhizobium japonicum isolated from Lupinus (Papilionoideae: Genisteae) species in Algeria.</title>
        <authorList>
            <person name="Crovadore J."/>
            <person name="Chekireb D."/>
            <person name="Brachmann A."/>
            <person name="Chablais R."/>
            <person name="Cochard B."/>
            <person name="Lefort F."/>
        </authorList>
    </citation>
    <scope>NUCLEOTIDE SEQUENCE [LARGE SCALE GENOMIC DNA]</scope>
    <source>
        <strain evidence="6 7">UBMA197</strain>
    </source>
</reference>
<dbReference type="CDD" id="cd07302">
    <property type="entry name" value="CHD"/>
    <property type="match status" value="1"/>
</dbReference>
<dbReference type="SUPFAM" id="SSF55073">
    <property type="entry name" value="Nucleotide cyclase"/>
    <property type="match status" value="1"/>
</dbReference>
<dbReference type="AlphaFoldDB" id="A0A1Y2JT69"/>
<name>A0A1Y2JT69_BRAJP</name>
<dbReference type="Gene3D" id="1.25.40.10">
    <property type="entry name" value="Tetratricopeptide repeat domain"/>
    <property type="match status" value="1"/>
</dbReference>
<dbReference type="Gene3D" id="3.30.70.1230">
    <property type="entry name" value="Nucleotide cyclase"/>
    <property type="match status" value="1"/>
</dbReference>
<feature type="domain" description="SAM" evidence="4">
    <location>
        <begin position="32"/>
        <end position="94"/>
    </location>
</feature>
<dbReference type="Gene3D" id="1.10.150.50">
    <property type="entry name" value="Transcription Factor, Ets-1"/>
    <property type="match status" value="1"/>
</dbReference>
<evidence type="ECO:0000256" key="3">
    <source>
        <dbReference type="PROSITE-ProRule" id="PRU00339"/>
    </source>
</evidence>
<dbReference type="Pfam" id="PF00211">
    <property type="entry name" value="Guanylate_cyc"/>
    <property type="match status" value="1"/>
</dbReference>
<organism evidence="6 7">
    <name type="scientific">Bradyrhizobium japonicum</name>
    <dbReference type="NCBI Taxonomy" id="375"/>
    <lineage>
        <taxon>Bacteria</taxon>
        <taxon>Pseudomonadati</taxon>
        <taxon>Pseudomonadota</taxon>
        <taxon>Alphaproteobacteria</taxon>
        <taxon>Hyphomicrobiales</taxon>
        <taxon>Nitrobacteraceae</taxon>
        <taxon>Bradyrhizobium</taxon>
    </lineage>
</organism>
<dbReference type="GO" id="GO:0009190">
    <property type="term" value="P:cyclic nucleotide biosynthetic process"/>
    <property type="evidence" value="ECO:0007669"/>
    <property type="project" value="InterPro"/>
</dbReference>
<dbReference type="CDD" id="cd09487">
    <property type="entry name" value="SAM_superfamily"/>
    <property type="match status" value="1"/>
</dbReference>
<dbReference type="GO" id="GO:0035556">
    <property type="term" value="P:intracellular signal transduction"/>
    <property type="evidence" value="ECO:0007669"/>
    <property type="project" value="InterPro"/>
</dbReference>
<dbReference type="PROSITE" id="PS50005">
    <property type="entry name" value="TPR"/>
    <property type="match status" value="1"/>
</dbReference>
<dbReference type="Proteomes" id="UP000193335">
    <property type="component" value="Unassembled WGS sequence"/>
</dbReference>
<evidence type="ECO:0000313" key="6">
    <source>
        <dbReference type="EMBL" id="OSJ35013.1"/>
    </source>
</evidence>
<dbReference type="InterPro" id="IPR041664">
    <property type="entry name" value="AAA_16"/>
</dbReference>
<protein>
    <recommendedName>
        <fullName evidence="8">Adenylate/guanylate cyclase domain-containing protein</fullName>
    </recommendedName>
</protein>
<keyword evidence="2" id="KW-0067">ATP-binding</keyword>
<dbReference type="InterPro" id="IPR011990">
    <property type="entry name" value="TPR-like_helical_dom_sf"/>
</dbReference>
<proteinExistence type="predicted"/>
<accession>A0A1Y2JT69</accession>
<dbReference type="InterPro" id="IPR019734">
    <property type="entry name" value="TPR_rpt"/>
</dbReference>
<dbReference type="PROSITE" id="PS50125">
    <property type="entry name" value="GUANYLATE_CYCLASE_2"/>
    <property type="match status" value="1"/>
</dbReference>
<evidence type="ECO:0000259" key="5">
    <source>
        <dbReference type="PROSITE" id="PS50125"/>
    </source>
</evidence>
<keyword evidence="1" id="KW-0547">Nucleotide-binding</keyword>
<keyword evidence="3" id="KW-0802">TPR repeat</keyword>
<dbReference type="EMBL" id="NAFL01000224">
    <property type="protein sequence ID" value="OSJ35013.1"/>
    <property type="molecule type" value="Genomic_DNA"/>
</dbReference>
<evidence type="ECO:0000259" key="4">
    <source>
        <dbReference type="PROSITE" id="PS50105"/>
    </source>
</evidence>
<dbReference type="InterPro" id="IPR029787">
    <property type="entry name" value="Nucleotide_cyclase"/>
</dbReference>
<dbReference type="SUPFAM" id="SSF47769">
    <property type="entry name" value="SAM/Pointed domain"/>
    <property type="match status" value="1"/>
</dbReference>
<dbReference type="SMART" id="SM00454">
    <property type="entry name" value="SAM"/>
    <property type="match status" value="1"/>
</dbReference>
<dbReference type="GO" id="GO:0005524">
    <property type="term" value="F:ATP binding"/>
    <property type="evidence" value="ECO:0007669"/>
    <property type="project" value="UniProtKB-KW"/>
</dbReference>
<dbReference type="Pfam" id="PF00536">
    <property type="entry name" value="SAM_1"/>
    <property type="match status" value="1"/>
</dbReference>
<gene>
    <name evidence="6" type="ORF">BSZ19_10195</name>
</gene>
<dbReference type="Pfam" id="PF13191">
    <property type="entry name" value="AAA_16"/>
    <property type="match status" value="1"/>
</dbReference>
<dbReference type="SMART" id="SM00044">
    <property type="entry name" value="CYCc"/>
    <property type="match status" value="1"/>
</dbReference>
<comment type="caution">
    <text evidence="6">The sequence shown here is derived from an EMBL/GenBank/DDBJ whole genome shotgun (WGS) entry which is preliminary data.</text>
</comment>
<dbReference type="InterPro" id="IPR013761">
    <property type="entry name" value="SAM/pointed_sf"/>
</dbReference>
<evidence type="ECO:0000256" key="1">
    <source>
        <dbReference type="ARBA" id="ARBA00022741"/>
    </source>
</evidence>
<feature type="domain" description="Guanylate cyclase" evidence="5">
    <location>
        <begin position="116"/>
        <end position="243"/>
    </location>
</feature>
<dbReference type="InterPro" id="IPR027417">
    <property type="entry name" value="P-loop_NTPase"/>
</dbReference>
<sequence length="1140" mass="125055">MQPRGGRWNKSARVVDFRSYRARVGCTKSGGAAMQQIADWLEKLGMFEYAQRFAENGIGFAALRHLTDQDLKDIGVLLGHRRIMLAAIQELGSPAVAQRVTAELKPQGAAERRQVTVMFSDLVGSTALSARMDPEDLREIISAYQNCVADIVQRFDGFVAKYMGDGVLVYFGYPQAHEDDAERAVRAGLELVAGVGALKIRAPLQTRIGIATGLVVVGDLIGSGASQEHAIIGETPNLAARLQGVAEPNSVVIAESTRKLLGNLFELEEFGPIELKGISGAVGAWAALRPASVESRFEALHANGLTELVGRDEELELLLRRWSKAKSGEGQVVLLSGEAGIGKSRLTAALLESIANEPHTRLRYFCSPQHTDSAFYPIIGQMERAARFAHDDALETKLDKLDKVLAQTSTSLEDMALFADMLSLPKDGRYAALDMPSEQHRQRTFEALWSQVEALSRSTPVLMMVEDAHWTDPTSQEAFSGVVDRLRTYRVLLIVTFRPEFEPHWIGRPYVTALTLNRLAQREIETVIDHIVGNQLISASVRQDIIERTDGIPLFVEEMTKAVLETKSEGEARRTTGNIPSPVAAVPASLHASLMARLDQLGPAKEVAQIGSAIGREFSHTLLFSVASKPEPELASALDRLISAGLLFRQGVPPYSSYLFKHALVQDAAYGTLLRRRRQELHARVATALEQHFADLVDRQPEILAHHLTGAGEAERASDQWLKAGQFAASRSAYAEAVNHFDRGLSLLPSLLDAQRDRHEIKLQLAKGVSLSNANGFSSAEAAKAHARAHELSDKIGDIDSQFTAILGLWTFRRTSDWNAARQLSDRLLSLVEKGNNVGLRLEAHHTGWTTHFFCGELAPAQEHCEKGRTLYEFEQHRTHAHIYGHDPGVCARTLGAWSAWLLGYPDTALAHVNDALALAERVNHPFSLAMARLHASILHQFRRDSASVLQCIESAETLAAKKRIALPLDPRVLRGWALLAPDTIEAAIASYRAALADPAKQGTIQYAPYSFALFCEVLCRTGNHPGGAEALTGAAAIAEQSGEHWWDAEISRLRGLVALTRGQLSGSNAWLLKSLQTARQQRAKSLELRAATSLARFWRDQGKRTAARDLLAPVYGWFTEGFDTLDLKEAKALLDDLAS</sequence>
<dbReference type="Gene3D" id="3.40.50.300">
    <property type="entry name" value="P-loop containing nucleotide triphosphate hydrolases"/>
    <property type="match status" value="1"/>
</dbReference>
<feature type="repeat" description="TPR" evidence="3">
    <location>
        <begin position="718"/>
        <end position="751"/>
    </location>
</feature>
<dbReference type="PANTHER" id="PTHR16305">
    <property type="entry name" value="TESTICULAR SOLUBLE ADENYLYL CYCLASE"/>
    <property type="match status" value="1"/>
</dbReference>
<dbReference type="InterPro" id="IPR001660">
    <property type="entry name" value="SAM"/>
</dbReference>
<dbReference type="PANTHER" id="PTHR16305:SF28">
    <property type="entry name" value="GUANYLATE CYCLASE DOMAIN-CONTAINING PROTEIN"/>
    <property type="match status" value="1"/>
</dbReference>
<dbReference type="SUPFAM" id="SSF52540">
    <property type="entry name" value="P-loop containing nucleoside triphosphate hydrolases"/>
    <property type="match status" value="1"/>
</dbReference>
<dbReference type="InterPro" id="IPR001054">
    <property type="entry name" value="A/G_cyclase"/>
</dbReference>
<evidence type="ECO:0000313" key="7">
    <source>
        <dbReference type="Proteomes" id="UP000193335"/>
    </source>
</evidence>
<dbReference type="PROSITE" id="PS50105">
    <property type="entry name" value="SAM_DOMAIN"/>
    <property type="match status" value="1"/>
</dbReference>
<evidence type="ECO:0008006" key="8">
    <source>
        <dbReference type="Google" id="ProtNLM"/>
    </source>
</evidence>
<dbReference type="GO" id="GO:0004016">
    <property type="term" value="F:adenylate cyclase activity"/>
    <property type="evidence" value="ECO:0007669"/>
    <property type="project" value="TreeGrafter"/>
</dbReference>
<evidence type="ECO:0000256" key="2">
    <source>
        <dbReference type="ARBA" id="ARBA00022840"/>
    </source>
</evidence>
<dbReference type="GO" id="GO:0005737">
    <property type="term" value="C:cytoplasm"/>
    <property type="evidence" value="ECO:0007669"/>
    <property type="project" value="TreeGrafter"/>
</dbReference>